<dbReference type="GO" id="GO:0016020">
    <property type="term" value="C:membrane"/>
    <property type="evidence" value="ECO:0007669"/>
    <property type="project" value="UniProtKB-SubCell"/>
</dbReference>
<keyword evidence="10" id="KW-1185">Reference proteome</keyword>
<evidence type="ECO:0000256" key="6">
    <source>
        <dbReference type="ARBA" id="ARBA00044504"/>
    </source>
</evidence>
<comment type="subcellular location">
    <subcellularLocation>
        <location evidence="1">Membrane</location>
        <topology evidence="1">Multi-pass membrane protein</topology>
    </subcellularLocation>
</comment>
<feature type="compositionally biased region" description="Basic and acidic residues" evidence="7">
    <location>
        <begin position="162"/>
        <end position="173"/>
    </location>
</feature>
<evidence type="ECO:0000256" key="8">
    <source>
        <dbReference type="SAM" id="Phobius"/>
    </source>
</evidence>
<accession>A0A7J0HD14</accession>
<evidence type="ECO:0000256" key="3">
    <source>
        <dbReference type="ARBA" id="ARBA00022692"/>
    </source>
</evidence>
<evidence type="ECO:0000313" key="9">
    <source>
        <dbReference type="EMBL" id="GFZ20604.1"/>
    </source>
</evidence>
<keyword evidence="3 8" id="KW-0812">Transmembrane</keyword>
<feature type="transmembrane region" description="Helical" evidence="8">
    <location>
        <begin position="98"/>
        <end position="118"/>
    </location>
</feature>
<comment type="similarity">
    <text evidence="6">Belongs to the major facilitator superfamily. Phosphate:H(+) symporter (TC 2.A.1.9) family.</text>
</comment>
<gene>
    <name evidence="9" type="ORF">Acr_28g0013090</name>
</gene>
<comment type="caution">
    <text evidence="9">The sequence shown here is derived from an EMBL/GenBank/DDBJ whole genome shotgun (WGS) entry which is preliminary data.</text>
</comment>
<dbReference type="Proteomes" id="UP000585474">
    <property type="component" value="Unassembled WGS sequence"/>
</dbReference>
<dbReference type="AlphaFoldDB" id="A0A7J0HD14"/>
<comment type="similarity">
    <text evidence="2">Belongs to the major facilitator superfamily. Proton-dependent oligopeptide transporter (POT/PTR) (TC 2.A.17) family.</text>
</comment>
<name>A0A7J0HD14_9ERIC</name>
<proteinExistence type="inferred from homology"/>
<dbReference type="EMBL" id="BJWL01000028">
    <property type="protein sequence ID" value="GFZ20604.1"/>
    <property type="molecule type" value="Genomic_DNA"/>
</dbReference>
<feature type="transmembrane region" description="Helical" evidence="8">
    <location>
        <begin position="366"/>
        <end position="387"/>
    </location>
</feature>
<feature type="transmembrane region" description="Helical" evidence="8">
    <location>
        <begin position="333"/>
        <end position="354"/>
    </location>
</feature>
<keyword evidence="4 8" id="KW-1133">Transmembrane helix</keyword>
<feature type="region of interest" description="Disordered" evidence="7">
    <location>
        <begin position="155"/>
        <end position="174"/>
    </location>
</feature>
<dbReference type="InterPro" id="IPR000109">
    <property type="entry name" value="POT_fam"/>
</dbReference>
<reference evidence="9 10" key="1">
    <citation type="submission" date="2019-07" db="EMBL/GenBank/DDBJ databases">
        <title>De Novo Assembly of kiwifruit Actinidia rufa.</title>
        <authorList>
            <person name="Sugita-Konishi S."/>
            <person name="Sato K."/>
            <person name="Mori E."/>
            <person name="Abe Y."/>
            <person name="Kisaki G."/>
            <person name="Hamano K."/>
            <person name="Suezawa K."/>
            <person name="Otani M."/>
            <person name="Fukuda T."/>
            <person name="Manabe T."/>
            <person name="Gomi K."/>
            <person name="Tabuchi M."/>
            <person name="Akimitsu K."/>
            <person name="Kataoka I."/>
        </authorList>
    </citation>
    <scope>NUCLEOTIDE SEQUENCE [LARGE SCALE GENOMIC DNA]</scope>
    <source>
        <strain evidence="10">cv. Fuchu</strain>
    </source>
</reference>
<evidence type="ECO:0000256" key="1">
    <source>
        <dbReference type="ARBA" id="ARBA00004141"/>
    </source>
</evidence>
<dbReference type="GO" id="GO:0022857">
    <property type="term" value="F:transmembrane transporter activity"/>
    <property type="evidence" value="ECO:0007669"/>
    <property type="project" value="InterPro"/>
</dbReference>
<dbReference type="OrthoDB" id="8904098at2759"/>
<dbReference type="Pfam" id="PF00854">
    <property type="entry name" value="PTR2"/>
    <property type="match status" value="2"/>
</dbReference>
<feature type="transmembrane region" description="Helical" evidence="8">
    <location>
        <begin position="254"/>
        <end position="273"/>
    </location>
</feature>
<dbReference type="Gene3D" id="1.20.1250.20">
    <property type="entry name" value="MFS general substrate transporter like domains"/>
    <property type="match status" value="2"/>
</dbReference>
<evidence type="ECO:0000256" key="4">
    <source>
        <dbReference type="ARBA" id="ARBA00022989"/>
    </source>
</evidence>
<sequence length="422" mass="46548">MITVQAFSDKLQPDACGKPTCVKGGKALMFYTSLYLLALGQGGVRGALPALGADQFDHKNHKGAKSLATYFNWFVLGTTLGVIVGVTGLVWVSMNKDWSWGFLIGTITSFVGFIALALRKPLYIVRPLGHSPITRVAQVIVVAIRNTSLSLPKSPDEYEINETERDPSEEKVSHTNQFRSLDKASILPDDMNPQPWRVCTVTQVEEVKILTKNAAHLSKHNHHEHMPIPISNFLRNPRLHDGPTLGPSKHSLRLTPVIHLVFMSIIPAYEYLVVPFARKITGHPSGITQLQRVGVGLVLSAMSMTIAGIVEVKRINQALKDPTSPISLFWLSFQYGISGVADMFTMVGLLEFFYKAAPSGTRSLSTSFAPLSLSFGVFLSTVFVEVINSVTKRIAPSKQGWLEGQGLDQSNLNLFYWFFGYT</sequence>
<feature type="transmembrane region" description="Helical" evidence="8">
    <location>
        <begin position="293"/>
        <end position="312"/>
    </location>
</feature>
<dbReference type="PANTHER" id="PTHR11654">
    <property type="entry name" value="OLIGOPEPTIDE TRANSPORTER-RELATED"/>
    <property type="match status" value="1"/>
</dbReference>
<protein>
    <recommendedName>
        <fullName evidence="11">Major facilitator superfamily protein</fullName>
    </recommendedName>
</protein>
<keyword evidence="5 8" id="KW-0472">Membrane</keyword>
<organism evidence="9 10">
    <name type="scientific">Actinidia rufa</name>
    <dbReference type="NCBI Taxonomy" id="165716"/>
    <lineage>
        <taxon>Eukaryota</taxon>
        <taxon>Viridiplantae</taxon>
        <taxon>Streptophyta</taxon>
        <taxon>Embryophyta</taxon>
        <taxon>Tracheophyta</taxon>
        <taxon>Spermatophyta</taxon>
        <taxon>Magnoliopsida</taxon>
        <taxon>eudicotyledons</taxon>
        <taxon>Gunneridae</taxon>
        <taxon>Pentapetalae</taxon>
        <taxon>asterids</taxon>
        <taxon>Ericales</taxon>
        <taxon>Actinidiaceae</taxon>
        <taxon>Actinidia</taxon>
    </lineage>
</organism>
<evidence type="ECO:0000256" key="7">
    <source>
        <dbReference type="SAM" id="MobiDB-lite"/>
    </source>
</evidence>
<feature type="transmembrane region" description="Helical" evidence="8">
    <location>
        <begin position="70"/>
        <end position="92"/>
    </location>
</feature>
<evidence type="ECO:0000256" key="5">
    <source>
        <dbReference type="ARBA" id="ARBA00023136"/>
    </source>
</evidence>
<dbReference type="InterPro" id="IPR036259">
    <property type="entry name" value="MFS_trans_sf"/>
</dbReference>
<evidence type="ECO:0000256" key="2">
    <source>
        <dbReference type="ARBA" id="ARBA00005982"/>
    </source>
</evidence>
<evidence type="ECO:0008006" key="11">
    <source>
        <dbReference type="Google" id="ProtNLM"/>
    </source>
</evidence>
<dbReference type="SUPFAM" id="SSF103473">
    <property type="entry name" value="MFS general substrate transporter"/>
    <property type="match status" value="1"/>
</dbReference>
<evidence type="ECO:0000313" key="10">
    <source>
        <dbReference type="Proteomes" id="UP000585474"/>
    </source>
</evidence>